<comment type="caution">
    <text evidence="1">The sequence shown here is derived from an EMBL/GenBank/DDBJ whole genome shotgun (WGS) entry which is preliminary data.</text>
</comment>
<sequence>SFLEEANELNQKHYERRYNEYFGKHATGGHYTPNKEYIWWSEPLHPKETEHNGVMGMNFAPAFVAKDNPTVEDLVDHIDHIVNLVGPDYVGIGADFDGITKTPKGLEDVSKIPNITRVLVKREYSDEDITKILGGNYLRVFKKVLK</sequence>
<dbReference type="SUPFAM" id="SSF51556">
    <property type="entry name" value="Metallo-dependent hydrolases"/>
    <property type="match status" value="1"/>
</dbReference>
<proteinExistence type="predicted"/>
<dbReference type="PROSITE" id="PS51365">
    <property type="entry name" value="RENAL_DIPEPTIDASE_2"/>
    <property type="match status" value="1"/>
</dbReference>
<dbReference type="Pfam" id="PF01244">
    <property type="entry name" value="Peptidase_M19"/>
    <property type="match status" value="1"/>
</dbReference>
<accession>X1FW58</accession>
<feature type="non-terminal residue" evidence="1">
    <location>
        <position position="1"/>
    </location>
</feature>
<evidence type="ECO:0000313" key="1">
    <source>
        <dbReference type="EMBL" id="GAH49252.1"/>
    </source>
</evidence>
<name>X1FW58_9ZZZZ</name>
<dbReference type="AlphaFoldDB" id="X1FW58"/>
<dbReference type="GO" id="GO:0006508">
    <property type="term" value="P:proteolysis"/>
    <property type="evidence" value="ECO:0007669"/>
    <property type="project" value="InterPro"/>
</dbReference>
<protein>
    <recommendedName>
        <fullName evidence="2">Membrane dipeptidase</fullName>
    </recommendedName>
</protein>
<dbReference type="InterPro" id="IPR032466">
    <property type="entry name" value="Metal_Hydrolase"/>
</dbReference>
<dbReference type="EMBL" id="BARU01020451">
    <property type="protein sequence ID" value="GAH49252.1"/>
    <property type="molecule type" value="Genomic_DNA"/>
</dbReference>
<organism evidence="1">
    <name type="scientific">marine sediment metagenome</name>
    <dbReference type="NCBI Taxonomy" id="412755"/>
    <lineage>
        <taxon>unclassified sequences</taxon>
        <taxon>metagenomes</taxon>
        <taxon>ecological metagenomes</taxon>
    </lineage>
</organism>
<dbReference type="PANTHER" id="PTHR10443:SF12">
    <property type="entry name" value="DIPEPTIDASE"/>
    <property type="match status" value="1"/>
</dbReference>
<dbReference type="GO" id="GO:0070573">
    <property type="term" value="F:metallodipeptidase activity"/>
    <property type="evidence" value="ECO:0007669"/>
    <property type="project" value="InterPro"/>
</dbReference>
<dbReference type="InterPro" id="IPR008257">
    <property type="entry name" value="Pept_M19"/>
</dbReference>
<evidence type="ECO:0008006" key="2">
    <source>
        <dbReference type="Google" id="ProtNLM"/>
    </source>
</evidence>
<reference evidence="1" key="1">
    <citation type="journal article" date="2014" name="Front. Microbiol.">
        <title>High frequency of phylogenetically diverse reductive dehalogenase-homologous genes in deep subseafloor sedimentary metagenomes.</title>
        <authorList>
            <person name="Kawai M."/>
            <person name="Futagami T."/>
            <person name="Toyoda A."/>
            <person name="Takaki Y."/>
            <person name="Nishi S."/>
            <person name="Hori S."/>
            <person name="Arai W."/>
            <person name="Tsubouchi T."/>
            <person name="Morono Y."/>
            <person name="Uchiyama I."/>
            <person name="Ito T."/>
            <person name="Fujiyama A."/>
            <person name="Inagaki F."/>
            <person name="Takami H."/>
        </authorList>
    </citation>
    <scope>NUCLEOTIDE SEQUENCE</scope>
    <source>
        <strain evidence="1">Expedition CK06-06</strain>
    </source>
</reference>
<dbReference type="Gene3D" id="3.20.20.140">
    <property type="entry name" value="Metal-dependent hydrolases"/>
    <property type="match status" value="1"/>
</dbReference>
<gene>
    <name evidence="1" type="ORF">S03H2_33588</name>
</gene>
<dbReference type="PANTHER" id="PTHR10443">
    <property type="entry name" value="MICROSOMAL DIPEPTIDASE"/>
    <property type="match status" value="1"/>
</dbReference>